<dbReference type="InterPro" id="IPR038765">
    <property type="entry name" value="Papain-like_cys_pep_sf"/>
</dbReference>
<dbReference type="GO" id="GO:0008233">
    <property type="term" value="F:peptidase activity"/>
    <property type="evidence" value="ECO:0007669"/>
    <property type="project" value="UniProtKB-KW"/>
</dbReference>
<gene>
    <name evidence="2" type="ORF">SAMN05216366_1043</name>
</gene>
<protein>
    <submittedName>
        <fullName evidence="2">Transglutaminase-like enzyme, putative cysteine protease</fullName>
    </submittedName>
</protein>
<dbReference type="GO" id="GO:0006508">
    <property type="term" value="P:proteolysis"/>
    <property type="evidence" value="ECO:0007669"/>
    <property type="project" value="UniProtKB-KW"/>
</dbReference>
<evidence type="ECO:0000313" key="2">
    <source>
        <dbReference type="EMBL" id="SDO96802.1"/>
    </source>
</evidence>
<keyword evidence="2" id="KW-0645">Protease</keyword>
<evidence type="ECO:0000259" key="1">
    <source>
        <dbReference type="SMART" id="SM00460"/>
    </source>
</evidence>
<proteinExistence type="predicted"/>
<dbReference type="Gene3D" id="3.10.620.30">
    <property type="match status" value="1"/>
</dbReference>
<dbReference type="PANTHER" id="PTHR33490">
    <property type="entry name" value="BLR5614 PROTEIN-RELATED"/>
    <property type="match status" value="1"/>
</dbReference>
<dbReference type="SUPFAM" id="SSF54001">
    <property type="entry name" value="Cysteine proteinases"/>
    <property type="match status" value="1"/>
</dbReference>
<evidence type="ECO:0000313" key="3">
    <source>
        <dbReference type="Proteomes" id="UP000182412"/>
    </source>
</evidence>
<dbReference type="Proteomes" id="UP000182412">
    <property type="component" value="Unassembled WGS sequence"/>
</dbReference>
<dbReference type="Pfam" id="PF08379">
    <property type="entry name" value="Bact_transglu_N"/>
    <property type="match status" value="1"/>
</dbReference>
<dbReference type="InterPro" id="IPR013589">
    <property type="entry name" value="Bac_transglu_N"/>
</dbReference>
<dbReference type="OrthoDB" id="9787782at2"/>
<dbReference type="SMART" id="SM00460">
    <property type="entry name" value="TGc"/>
    <property type="match status" value="1"/>
</dbReference>
<reference evidence="2 3" key="1">
    <citation type="submission" date="2016-10" db="EMBL/GenBank/DDBJ databases">
        <authorList>
            <person name="de Groot N.N."/>
        </authorList>
    </citation>
    <scope>NUCLEOTIDE SEQUENCE [LARGE SCALE GENOMIC DNA]</scope>
    <source>
        <strain evidence="2 3">S137</strain>
    </source>
</reference>
<feature type="domain" description="Transglutaminase-like" evidence="1">
    <location>
        <begin position="156"/>
        <end position="214"/>
    </location>
</feature>
<accession>A0A1H0NVM1</accession>
<dbReference type="PANTHER" id="PTHR33490:SF6">
    <property type="entry name" value="SLL1049 PROTEIN"/>
    <property type="match status" value="1"/>
</dbReference>
<dbReference type="AlphaFoldDB" id="A0A1H0NVM1"/>
<organism evidence="2 3">
    <name type="scientific">Selenomonas ruminantium</name>
    <dbReference type="NCBI Taxonomy" id="971"/>
    <lineage>
        <taxon>Bacteria</taxon>
        <taxon>Bacillati</taxon>
        <taxon>Bacillota</taxon>
        <taxon>Negativicutes</taxon>
        <taxon>Selenomonadales</taxon>
        <taxon>Selenomonadaceae</taxon>
        <taxon>Selenomonas</taxon>
    </lineage>
</organism>
<dbReference type="RefSeq" id="WP_074571366.1">
    <property type="nucleotide sequence ID" value="NZ_FNJQ01000004.1"/>
</dbReference>
<dbReference type="Pfam" id="PF01841">
    <property type="entry name" value="Transglut_core"/>
    <property type="match status" value="1"/>
</dbReference>
<sequence>MGRSLEFYFDTKLEFSQPITEHEFLLRCLPADLPEQKIEKHSLSLLPECTVSSLGKDAFGNRYCAGRVEKPHKIFHYTLQGKGYRDDTQREKAPAAPYYLYPSPLTQPTKELEDFFAALPIKQGTLETAKRLAARVHRHFTYAPGKTDVSTSAAEAFQQGTGVCQDYVHVFLTLCRMAHIPARYVSGLPLGEGASHAWAEIWADGFWHGLDPTRDCPADEGYLKFCVGRDYNDCPLERGMFSGKADQLQTVFMKVTEA</sequence>
<dbReference type="InterPro" id="IPR002931">
    <property type="entry name" value="Transglutaminase-like"/>
</dbReference>
<name>A0A1H0NVM1_SELRU</name>
<keyword evidence="2" id="KW-0378">Hydrolase</keyword>
<dbReference type="EMBL" id="FNJQ01000004">
    <property type="protein sequence ID" value="SDO96802.1"/>
    <property type="molecule type" value="Genomic_DNA"/>
</dbReference>